<sequence length="224" mass="25320">MGLLDLIGKLVKVTVFLIAIVLAGLFGYYYASGVAYLPQDYYLAAKNISPNVSVHDISTLAAVLSNVSVSCGEDGLNGGEVAAYLEWYLEGAGFDTYIARSEVLNRMWLIVELDSGDRVAVEPEMLCKGSYIPPGIIDRPDGAYRNYSSTLRIYAEENPEISYEKFIANYSYYYRPPRLYENPGQMISFVNYLKYPGWKKVGIDEVDWWNSKPFSEIEPFSRWS</sequence>
<keyword evidence="3" id="KW-1185">Reference proteome</keyword>
<dbReference type="OrthoDB" id="65695at2157"/>
<keyword evidence="1" id="KW-1133">Transmembrane helix</keyword>
<dbReference type="GeneID" id="25419532"/>
<dbReference type="Proteomes" id="UP000034723">
    <property type="component" value="Chromosome"/>
</dbReference>
<evidence type="ECO:0000256" key="1">
    <source>
        <dbReference type="SAM" id="Phobius"/>
    </source>
</evidence>
<dbReference type="InParanoid" id="A0A0F7IDM3"/>
<dbReference type="EMBL" id="CP011267">
    <property type="protein sequence ID" value="AKG90698.1"/>
    <property type="molecule type" value="Genomic_DNA"/>
</dbReference>
<dbReference type="RefSeq" id="WP_052747850.1">
    <property type="nucleotide sequence ID" value="NZ_CP011267.1"/>
</dbReference>
<feature type="transmembrane region" description="Helical" evidence="1">
    <location>
        <begin position="12"/>
        <end position="31"/>
    </location>
</feature>
<keyword evidence="1" id="KW-0472">Membrane</keyword>
<protein>
    <submittedName>
        <fullName evidence="2">Uncharacterized protein</fullName>
    </submittedName>
</protein>
<dbReference type="KEGG" id="gah:GAH_02032"/>
<accession>A0A0F7IDM3</accession>
<proteinExistence type="predicted"/>
<evidence type="ECO:0000313" key="2">
    <source>
        <dbReference type="EMBL" id="AKG90698.1"/>
    </source>
</evidence>
<keyword evidence="1" id="KW-0812">Transmembrane</keyword>
<name>A0A0F7IDM3_9EURY</name>
<dbReference type="AlphaFoldDB" id="A0A0F7IDM3"/>
<evidence type="ECO:0000313" key="3">
    <source>
        <dbReference type="Proteomes" id="UP000034723"/>
    </source>
</evidence>
<dbReference type="HOGENOM" id="CLU_1232722_0_0_2"/>
<organism evidence="2 3">
    <name type="scientific">Geoglobus ahangari</name>
    <dbReference type="NCBI Taxonomy" id="113653"/>
    <lineage>
        <taxon>Archaea</taxon>
        <taxon>Methanobacteriati</taxon>
        <taxon>Methanobacteriota</taxon>
        <taxon>Archaeoglobi</taxon>
        <taxon>Archaeoglobales</taxon>
        <taxon>Archaeoglobaceae</taxon>
        <taxon>Geoglobus</taxon>
    </lineage>
</organism>
<gene>
    <name evidence="2" type="ORF">GAH_02032</name>
</gene>
<reference evidence="2 3" key="1">
    <citation type="submission" date="2015-04" db="EMBL/GenBank/DDBJ databases">
        <title>The complete genome sequence of the hyperthermophilic, obligate iron-reducing archaeon Geoglobus ahangari strain 234T.</title>
        <authorList>
            <person name="Manzella M.P."/>
            <person name="Holmes D.E."/>
            <person name="Rocheleau J.M."/>
            <person name="Chung A."/>
            <person name="Reguera G."/>
            <person name="Kashefi K."/>
        </authorList>
    </citation>
    <scope>NUCLEOTIDE SEQUENCE [LARGE SCALE GENOMIC DNA]</scope>
    <source>
        <strain evidence="2 3">234</strain>
    </source>
</reference>